<dbReference type="OrthoDB" id="3573673at2"/>
<sequence>MPQDPSIDAAQRSRQLAWRRGVGLLVMTALAPGSAQLVAGGRGLGRFALRVWLGLWVLAVCGAVALVFRRDIVVTVYTHPVTQWIASVLVLVLGVGWALLFLDAWRISRPGSMGPRKLPMAIVAIVLAAAVGAGSVHASALSRSQAQLFGQVFAGGGDTVAKNGRINVLLIGADAGEDRRGLRADTIMVASISATTGRTVLFSLPRNLQHARFPAGTKLAQQYPNGYACPDQSCLLNAVYALGQQHPDQFPGAADPGIAATRAVVAETLGLGINYYALVDMRGFENLIDALGGIRLDIAKAVPIGGGAAKVEGYIQPGSNVHLDGFQALWFARSREGSSDYERMTRQKCVINALVKQANPVTVATRFTALAEAGGAMVTTDIPGSEVSELLELAVAGRSWPLASTAFSPPLIEPSRPDIDLIRRTVAGDIAHSQSLDAEAARQASATATPGAGETAAPAGTPQPAPSTAAPSAPATPTPSAGSSGTPSPDKPVMGKKAEKSRNEFSTQRQTDDLTQVCGVS</sequence>
<proteinExistence type="inferred from homology"/>
<gene>
    <name evidence="5" type="ORF">C1706_09795</name>
</gene>
<feature type="transmembrane region" description="Helical" evidence="3">
    <location>
        <begin position="21"/>
        <end position="39"/>
    </location>
</feature>
<reference evidence="5 6" key="1">
    <citation type="submission" date="2018-01" db="EMBL/GenBank/DDBJ databases">
        <title>Lactibacter flavus gen. nov., sp. nov., a novel bacterium of the family Propionibacteriaceae isolated from raw milk and dairy products.</title>
        <authorList>
            <person name="Wenning M."/>
            <person name="Breitenwieser F."/>
            <person name="Huptas C."/>
            <person name="von Neubeck M."/>
            <person name="Busse H.-J."/>
            <person name="Scherer S."/>
        </authorList>
    </citation>
    <scope>NUCLEOTIDE SEQUENCE [LARGE SCALE GENOMIC DNA]</scope>
    <source>
        <strain evidence="5 6">VG341</strain>
    </source>
</reference>
<evidence type="ECO:0000256" key="2">
    <source>
        <dbReference type="SAM" id="MobiDB-lite"/>
    </source>
</evidence>
<feature type="compositionally biased region" description="Low complexity" evidence="2">
    <location>
        <begin position="441"/>
        <end position="488"/>
    </location>
</feature>
<accession>A0A4Q2EHI8</accession>
<dbReference type="EMBL" id="PPCV01000006">
    <property type="protein sequence ID" value="RXW31834.1"/>
    <property type="molecule type" value="Genomic_DNA"/>
</dbReference>
<protein>
    <submittedName>
        <fullName evidence="5">LytR family transcriptional regulator</fullName>
    </submittedName>
</protein>
<comment type="caution">
    <text evidence="5">The sequence shown here is derived from an EMBL/GenBank/DDBJ whole genome shotgun (WGS) entry which is preliminary data.</text>
</comment>
<keyword evidence="3" id="KW-0812">Transmembrane</keyword>
<feature type="region of interest" description="Disordered" evidence="2">
    <location>
        <begin position="435"/>
        <end position="521"/>
    </location>
</feature>
<dbReference type="PANTHER" id="PTHR33392:SF6">
    <property type="entry name" value="POLYISOPRENYL-TEICHOIC ACID--PEPTIDOGLYCAN TEICHOIC ACID TRANSFERASE TAGU"/>
    <property type="match status" value="1"/>
</dbReference>
<evidence type="ECO:0000313" key="5">
    <source>
        <dbReference type="EMBL" id="RXW31834.1"/>
    </source>
</evidence>
<feature type="transmembrane region" description="Helical" evidence="3">
    <location>
        <begin position="51"/>
        <end position="69"/>
    </location>
</feature>
<feature type="transmembrane region" description="Helical" evidence="3">
    <location>
        <begin position="120"/>
        <end position="141"/>
    </location>
</feature>
<feature type="transmembrane region" description="Helical" evidence="3">
    <location>
        <begin position="81"/>
        <end position="100"/>
    </location>
</feature>
<evidence type="ECO:0000256" key="3">
    <source>
        <dbReference type="SAM" id="Phobius"/>
    </source>
</evidence>
<dbReference type="Proteomes" id="UP000290624">
    <property type="component" value="Unassembled WGS sequence"/>
</dbReference>
<keyword evidence="3" id="KW-1133">Transmembrane helix</keyword>
<comment type="similarity">
    <text evidence="1">Belongs to the LytR/CpsA/Psr (LCP) family.</text>
</comment>
<keyword evidence="3" id="KW-0472">Membrane</keyword>
<dbReference type="Gene3D" id="3.40.630.190">
    <property type="entry name" value="LCP protein"/>
    <property type="match status" value="1"/>
</dbReference>
<dbReference type="Pfam" id="PF03816">
    <property type="entry name" value="LytR_cpsA_psr"/>
    <property type="match status" value="1"/>
</dbReference>
<evidence type="ECO:0000259" key="4">
    <source>
        <dbReference type="Pfam" id="PF03816"/>
    </source>
</evidence>
<evidence type="ECO:0000313" key="6">
    <source>
        <dbReference type="Proteomes" id="UP000290624"/>
    </source>
</evidence>
<feature type="domain" description="Cell envelope-related transcriptional attenuator" evidence="4">
    <location>
        <begin position="183"/>
        <end position="358"/>
    </location>
</feature>
<dbReference type="InterPro" id="IPR004474">
    <property type="entry name" value="LytR_CpsA_psr"/>
</dbReference>
<evidence type="ECO:0000256" key="1">
    <source>
        <dbReference type="ARBA" id="ARBA00006068"/>
    </source>
</evidence>
<dbReference type="AlphaFoldDB" id="A0A4Q2EHI8"/>
<organism evidence="5 6">
    <name type="scientific">Propioniciclava flava</name>
    <dbReference type="NCBI Taxonomy" id="2072026"/>
    <lineage>
        <taxon>Bacteria</taxon>
        <taxon>Bacillati</taxon>
        <taxon>Actinomycetota</taxon>
        <taxon>Actinomycetes</taxon>
        <taxon>Propionibacteriales</taxon>
        <taxon>Propionibacteriaceae</taxon>
        <taxon>Propioniciclava</taxon>
    </lineage>
</organism>
<dbReference type="InterPro" id="IPR050922">
    <property type="entry name" value="LytR/CpsA/Psr_CW_biosynth"/>
</dbReference>
<name>A0A4Q2EHI8_9ACTN</name>
<dbReference type="NCBIfam" id="TIGR00350">
    <property type="entry name" value="lytR_cpsA_psr"/>
    <property type="match status" value="1"/>
</dbReference>
<dbReference type="PANTHER" id="PTHR33392">
    <property type="entry name" value="POLYISOPRENYL-TEICHOIC ACID--PEPTIDOGLYCAN TEICHOIC ACID TRANSFERASE TAGU"/>
    <property type="match status" value="1"/>
</dbReference>
<keyword evidence="6" id="KW-1185">Reference proteome</keyword>
<dbReference type="RefSeq" id="WP_129459050.1">
    <property type="nucleotide sequence ID" value="NZ_PPCV01000006.1"/>
</dbReference>